<feature type="region of interest" description="Disordered" evidence="2">
    <location>
        <begin position="650"/>
        <end position="705"/>
    </location>
</feature>
<evidence type="ECO:0000313" key="4">
    <source>
        <dbReference type="Proteomes" id="UP000594262"/>
    </source>
</evidence>
<evidence type="ECO:0000256" key="2">
    <source>
        <dbReference type="SAM" id="MobiDB-lite"/>
    </source>
</evidence>
<keyword evidence="1" id="KW-0175">Coiled coil</keyword>
<keyword evidence="4" id="KW-1185">Reference proteome</keyword>
<feature type="compositionally biased region" description="Polar residues" evidence="2">
    <location>
        <begin position="67"/>
        <end position="77"/>
    </location>
</feature>
<dbReference type="AlphaFoldDB" id="A0A7M5XLD4"/>
<feature type="coiled-coil region" evidence="1">
    <location>
        <begin position="281"/>
        <end position="329"/>
    </location>
</feature>
<feature type="region of interest" description="Disordered" evidence="2">
    <location>
        <begin position="40"/>
        <end position="77"/>
    </location>
</feature>
<protein>
    <submittedName>
        <fullName evidence="3">Uncharacterized protein</fullName>
    </submittedName>
</protein>
<sequence>MSAAEADISKEAVGESGNLPNTKIEANAVVKASAASIKSSAELETTRGACKPHKLVEKPQTGRSKHQLNGGTKPKSSTLELHKAISKNMKSNKKRLPKNFNFEKGYFELMEQFNMKEKEHKFLLETVGQLSSEKEDLQVNSQLLVIANNQSIDRLNALTDERPEAEKVDNLTRMLQERDFVIQEHEIKKIQDGEEITKLQKEIGICRNTIDLIKGQSKGREAELLTKDARIADLEEQLEEYKRNSLIRLRESNNKTLGLSITLQHLVKSHDETLAKKDVRMAQLKNVNEELSTLKTALTKENGVLKETNTELEHKISELNRVNRNCNIEITDNLETIDILKNDVVRYKNKTFGRRVKRLFSCRGSRAEKAEYSNRPLNKSGADSVPVSSGKDPCTIQTIASTAGVTTEKASQSGCVKSKDPIKKKTDVSADNKGGNGCVDAKLTDKIDNNVKQPAEASGPEAKLPAETSGNNDNKSAEMSGPNDRQSTQGSGPGDKKSSKTSGPGDKQSAKTSGPDDRQSAEASGPNDKESVKTSGPNDGQSAEASGLNNRQSAAASGPNDRQSAEASGPNDRQSAEASGPNDRQSAEASGLNNRQSAEASGPNDKQSAETSGTDTKHSVEVSDTTVDISINAACTDANKLAEVIGGEIYKASGTDTDEQVEPDVASSRQSQTETTGPSETVSESETSTTDTETINKKNLDPCTQPTSVKNAIALFERNSVVGEFGESTGIDDRADPGSDGQAVLQPPDV</sequence>
<reference evidence="3" key="1">
    <citation type="submission" date="2021-01" db="UniProtKB">
        <authorList>
            <consortium name="EnsemblMetazoa"/>
        </authorList>
    </citation>
    <scope>IDENTIFICATION</scope>
</reference>
<feature type="compositionally biased region" description="Low complexity" evidence="2">
    <location>
        <begin position="673"/>
        <end position="693"/>
    </location>
</feature>
<dbReference type="OrthoDB" id="10254794at2759"/>
<feature type="region of interest" description="Disordered" evidence="2">
    <location>
        <begin position="405"/>
        <end position="627"/>
    </location>
</feature>
<feature type="region of interest" description="Disordered" evidence="2">
    <location>
        <begin position="370"/>
        <end position="392"/>
    </location>
</feature>
<feature type="compositionally biased region" description="Basic and acidic residues" evidence="2">
    <location>
        <begin position="417"/>
        <end position="430"/>
    </location>
</feature>
<dbReference type="Proteomes" id="UP000594262">
    <property type="component" value="Unplaced"/>
</dbReference>
<feature type="compositionally biased region" description="Polar residues" evidence="2">
    <location>
        <begin position="533"/>
        <end position="614"/>
    </location>
</feature>
<dbReference type="EnsemblMetazoa" id="CLYHEMT024999.1">
    <property type="protein sequence ID" value="CLYHEMP024999.1"/>
    <property type="gene ID" value="CLYHEMG024999"/>
</dbReference>
<name>A0A7M5XLD4_9CNID</name>
<feature type="region of interest" description="Disordered" evidence="2">
    <location>
        <begin position="1"/>
        <end position="23"/>
    </location>
</feature>
<proteinExistence type="predicted"/>
<accession>A0A7M5XLD4</accession>
<feature type="compositionally biased region" description="Polar residues" evidence="2">
    <location>
        <begin position="405"/>
        <end position="415"/>
    </location>
</feature>
<feature type="coiled-coil region" evidence="1">
    <location>
        <begin position="224"/>
        <end position="251"/>
    </location>
</feature>
<evidence type="ECO:0000313" key="3">
    <source>
        <dbReference type="EnsemblMetazoa" id="CLYHEMP024999.1"/>
    </source>
</evidence>
<organism evidence="3 4">
    <name type="scientific">Clytia hemisphaerica</name>
    <dbReference type="NCBI Taxonomy" id="252671"/>
    <lineage>
        <taxon>Eukaryota</taxon>
        <taxon>Metazoa</taxon>
        <taxon>Cnidaria</taxon>
        <taxon>Hydrozoa</taxon>
        <taxon>Hydroidolina</taxon>
        <taxon>Leptothecata</taxon>
        <taxon>Obeliida</taxon>
        <taxon>Clytiidae</taxon>
        <taxon>Clytia</taxon>
    </lineage>
</organism>
<feature type="region of interest" description="Disordered" evidence="2">
    <location>
        <begin position="726"/>
        <end position="750"/>
    </location>
</feature>
<evidence type="ECO:0000256" key="1">
    <source>
        <dbReference type="SAM" id="Coils"/>
    </source>
</evidence>